<evidence type="ECO:0000313" key="2">
    <source>
        <dbReference type="EMBL" id="KAK5117967.1"/>
    </source>
</evidence>
<evidence type="ECO:0000313" key="3">
    <source>
        <dbReference type="Proteomes" id="UP001310890"/>
    </source>
</evidence>
<dbReference type="Proteomes" id="UP001310890">
    <property type="component" value="Unassembled WGS sequence"/>
</dbReference>
<gene>
    <name evidence="2" type="ORF">LTR62_004011</name>
</gene>
<evidence type="ECO:0000256" key="1">
    <source>
        <dbReference type="SAM" id="MobiDB-lite"/>
    </source>
</evidence>
<name>A0AAN7YTV8_9PEZI</name>
<dbReference type="EMBL" id="JAVRRL010000003">
    <property type="protein sequence ID" value="KAK5117967.1"/>
    <property type="molecule type" value="Genomic_DNA"/>
</dbReference>
<organism evidence="2 3">
    <name type="scientific">Meristemomyces frigidus</name>
    <dbReference type="NCBI Taxonomy" id="1508187"/>
    <lineage>
        <taxon>Eukaryota</taxon>
        <taxon>Fungi</taxon>
        <taxon>Dikarya</taxon>
        <taxon>Ascomycota</taxon>
        <taxon>Pezizomycotina</taxon>
        <taxon>Dothideomycetes</taxon>
        <taxon>Dothideomycetidae</taxon>
        <taxon>Mycosphaerellales</taxon>
        <taxon>Teratosphaeriaceae</taxon>
        <taxon>Meristemomyces</taxon>
    </lineage>
</organism>
<accession>A0AAN7YTV8</accession>
<dbReference type="AlphaFoldDB" id="A0AAN7YTV8"/>
<feature type="compositionally biased region" description="Basic residues" evidence="1">
    <location>
        <begin position="122"/>
        <end position="132"/>
    </location>
</feature>
<sequence>MPSTTLPTRMPSKETKLQPICLAPASTELRGLALQVTAGPNTPPRIQPSASAFKHSLFCEPPTSPDSTERSSPSIPQRRQARRLSSKPASLSERMPDNLQAGGEQDDVSPLPVSVDFGTGGKVHRSRSKRLRQPLVSTMPILPPYQPSQQIVPDCDQLSPLPEKSRFSPTSPKSSEFPVSRPLQPEESSRDVSSMSRTTHRSTTASPLNRSIFPQYDPARRLERQSYYPTHHAYAQALPSDKISKIGSPIEKQYSQRFDSAVSLSNDYEQVPCAVESDFLYLNSPSTGHLPHTGRKVQLGLYQPIGQGTSLLVGLSAEQPVFSLVRSDTAAPPQKGETVMCWGVEQTMTMTGIPQTLTQLEVDCAPLSRTKPGPGPTTIFPQTAASQAVRTAANSPEGLAIATFDPAAGSIEAARMAQDAVELAHQRYECRLVRTTRKRDSVGAVTAAYGLEHPMLGAMTVSVSKSYKSPTSREPRAKIAIHHPSATPAAIKAENLVLASLDFAHDACVIDLPALLALDSDYMIDTAISALFAVAAIENSMLQTEAVNFAPPPTAPFTSDKLSKKALKEAKKSARFSKRSSKVIDSISKELVGQPADVGRPVQGAVALIGFGLKTAIYVLEAGVRIGVRVVGHVGRK</sequence>
<protein>
    <submittedName>
        <fullName evidence="2">Uncharacterized protein</fullName>
    </submittedName>
</protein>
<proteinExistence type="predicted"/>
<feature type="region of interest" description="Disordered" evidence="1">
    <location>
        <begin position="37"/>
        <end position="216"/>
    </location>
</feature>
<feature type="compositionally biased region" description="Low complexity" evidence="1">
    <location>
        <begin position="193"/>
        <end position="206"/>
    </location>
</feature>
<reference evidence="2" key="1">
    <citation type="submission" date="2023-08" db="EMBL/GenBank/DDBJ databases">
        <title>Black Yeasts Isolated from many extreme environments.</title>
        <authorList>
            <person name="Coleine C."/>
            <person name="Stajich J.E."/>
            <person name="Selbmann L."/>
        </authorList>
    </citation>
    <scope>NUCLEOTIDE SEQUENCE</scope>
    <source>
        <strain evidence="2">CCFEE 5401</strain>
    </source>
</reference>
<comment type="caution">
    <text evidence="2">The sequence shown here is derived from an EMBL/GenBank/DDBJ whole genome shotgun (WGS) entry which is preliminary data.</text>
</comment>